<name>A0A165SSL9_9AGAM</name>
<dbReference type="AlphaFoldDB" id="A0A165SSL9"/>
<organism evidence="1 2">
    <name type="scientific">Neolentinus lepideus HHB14362 ss-1</name>
    <dbReference type="NCBI Taxonomy" id="1314782"/>
    <lineage>
        <taxon>Eukaryota</taxon>
        <taxon>Fungi</taxon>
        <taxon>Dikarya</taxon>
        <taxon>Basidiomycota</taxon>
        <taxon>Agaricomycotina</taxon>
        <taxon>Agaricomycetes</taxon>
        <taxon>Gloeophyllales</taxon>
        <taxon>Gloeophyllaceae</taxon>
        <taxon>Neolentinus</taxon>
    </lineage>
</organism>
<gene>
    <name evidence="1" type="ORF">NEOLEDRAFT_1178388</name>
</gene>
<protein>
    <submittedName>
        <fullName evidence="1">Uncharacterized protein</fullName>
    </submittedName>
</protein>
<proteinExistence type="predicted"/>
<keyword evidence="2" id="KW-1185">Reference proteome</keyword>
<dbReference type="EMBL" id="KV425571">
    <property type="protein sequence ID" value="KZT25614.1"/>
    <property type="molecule type" value="Genomic_DNA"/>
</dbReference>
<accession>A0A165SSL9</accession>
<sequence length="215" mass="22934">MDTVTLSSILTRLEQLEASSSVTVAEEVHLEGKLDQLLSLVSGLASGVHTPHSPSGIPVSSHPGDHLVIPHSFATPPSLVTLQFNCEVSIPVHPLLPISGVPSYICSSVIKSGDATSFAPLHLPDPPDFDGTCEHGQHFLDLVSTHLGPFTDDQMRIQWALCFFKSGQATNFVTRVLKVGQEAGGPISRTGPALRLSSYESSAYLMSKQMPVGIQ</sequence>
<reference evidence="1 2" key="1">
    <citation type="journal article" date="2016" name="Mol. Biol. Evol.">
        <title>Comparative Genomics of Early-Diverging Mushroom-Forming Fungi Provides Insights into the Origins of Lignocellulose Decay Capabilities.</title>
        <authorList>
            <person name="Nagy L.G."/>
            <person name="Riley R."/>
            <person name="Tritt A."/>
            <person name="Adam C."/>
            <person name="Daum C."/>
            <person name="Floudas D."/>
            <person name="Sun H."/>
            <person name="Yadav J.S."/>
            <person name="Pangilinan J."/>
            <person name="Larsson K.H."/>
            <person name="Matsuura K."/>
            <person name="Barry K."/>
            <person name="Labutti K."/>
            <person name="Kuo R."/>
            <person name="Ohm R.A."/>
            <person name="Bhattacharya S.S."/>
            <person name="Shirouzu T."/>
            <person name="Yoshinaga Y."/>
            <person name="Martin F.M."/>
            <person name="Grigoriev I.V."/>
            <person name="Hibbett D.S."/>
        </authorList>
    </citation>
    <scope>NUCLEOTIDE SEQUENCE [LARGE SCALE GENOMIC DNA]</scope>
    <source>
        <strain evidence="1 2">HHB14362 ss-1</strain>
    </source>
</reference>
<dbReference type="Proteomes" id="UP000076761">
    <property type="component" value="Unassembled WGS sequence"/>
</dbReference>
<evidence type="ECO:0000313" key="2">
    <source>
        <dbReference type="Proteomes" id="UP000076761"/>
    </source>
</evidence>
<dbReference type="InParanoid" id="A0A165SSL9"/>
<evidence type="ECO:0000313" key="1">
    <source>
        <dbReference type="EMBL" id="KZT25614.1"/>
    </source>
</evidence>